<keyword evidence="2" id="KW-1185">Reference proteome</keyword>
<name>A0A516KIR1_9BACI</name>
<evidence type="ECO:0000313" key="1">
    <source>
        <dbReference type="EMBL" id="QDP41285.1"/>
    </source>
</evidence>
<dbReference type="RefSeq" id="WP_143895675.1">
    <property type="nucleotide sequence ID" value="NZ_CP041666.1"/>
</dbReference>
<protein>
    <recommendedName>
        <fullName evidence="3">Flagellar protein</fullName>
    </recommendedName>
</protein>
<evidence type="ECO:0000313" key="2">
    <source>
        <dbReference type="Proteomes" id="UP000315215"/>
    </source>
</evidence>
<reference evidence="1 2" key="1">
    <citation type="submission" date="2019-07" db="EMBL/GenBank/DDBJ databases">
        <authorList>
            <person name="Li J."/>
        </authorList>
    </citation>
    <scope>NUCLEOTIDE SEQUENCE [LARGE SCALE GENOMIC DNA]</scope>
    <source>
        <strain evidence="1 2">TKL69</strain>
    </source>
</reference>
<gene>
    <name evidence="1" type="ORF">FN924_14485</name>
</gene>
<evidence type="ECO:0008006" key="3">
    <source>
        <dbReference type="Google" id="ProtNLM"/>
    </source>
</evidence>
<dbReference type="AlphaFoldDB" id="A0A516KIR1"/>
<proteinExistence type="predicted"/>
<dbReference type="NCBIfam" id="TIGR03826">
    <property type="entry name" value="YvyF"/>
    <property type="match status" value="1"/>
</dbReference>
<dbReference type="OrthoDB" id="1739831at2"/>
<dbReference type="EMBL" id="CP041666">
    <property type="protein sequence ID" value="QDP41285.1"/>
    <property type="molecule type" value="Genomic_DNA"/>
</dbReference>
<accession>A0A516KIR1</accession>
<dbReference type="InterPro" id="IPR022258">
    <property type="entry name" value="Flagellar_operon_YvyF"/>
</dbReference>
<sequence length="131" mass="15465">MAELSNCPRCDKLFVKGYRDICQDCYKQEEMDFQTVYAFMKQRKNREATVLDIVEATGVEETLILKFVKEQRLRTSQFPRLAYKCERCEREITEGNLCVKCTKELLGDIDFQERVDAHKSHSDKATYFTKK</sequence>
<organism evidence="1 2">
    <name type="scientific">Radiobacillus deserti</name>
    <dbReference type="NCBI Taxonomy" id="2594883"/>
    <lineage>
        <taxon>Bacteria</taxon>
        <taxon>Bacillati</taxon>
        <taxon>Bacillota</taxon>
        <taxon>Bacilli</taxon>
        <taxon>Bacillales</taxon>
        <taxon>Bacillaceae</taxon>
        <taxon>Radiobacillus</taxon>
    </lineage>
</organism>
<dbReference type="Proteomes" id="UP000315215">
    <property type="component" value="Chromosome"/>
</dbReference>
<dbReference type="KEGG" id="aqt:FN924_14485"/>